<gene>
    <name evidence="9" type="ORF">D6C91_06981</name>
</gene>
<feature type="domain" description="RRM" evidence="8">
    <location>
        <begin position="68"/>
        <end position="146"/>
    </location>
</feature>
<evidence type="ECO:0000256" key="1">
    <source>
        <dbReference type="ARBA" id="ARBA00004123"/>
    </source>
</evidence>
<dbReference type="GO" id="GO:0005634">
    <property type="term" value="C:nucleus"/>
    <property type="evidence" value="ECO:0007669"/>
    <property type="project" value="UniProtKB-SubCell"/>
</dbReference>
<dbReference type="InterPro" id="IPR012677">
    <property type="entry name" value="Nucleotide-bd_a/b_plait_sf"/>
</dbReference>
<feature type="compositionally biased region" description="Basic and acidic residues" evidence="7">
    <location>
        <begin position="472"/>
        <end position="502"/>
    </location>
</feature>
<evidence type="ECO:0000313" key="9">
    <source>
        <dbReference type="EMBL" id="THZ15077.1"/>
    </source>
</evidence>
<comment type="subcellular location">
    <subcellularLocation>
        <location evidence="2">Cytoplasm</location>
    </subcellularLocation>
    <subcellularLocation>
        <location evidence="1">Nucleus</location>
    </subcellularLocation>
</comment>
<evidence type="ECO:0000256" key="4">
    <source>
        <dbReference type="ARBA" id="ARBA00022884"/>
    </source>
</evidence>
<dbReference type="GO" id="GO:0003729">
    <property type="term" value="F:mRNA binding"/>
    <property type="evidence" value="ECO:0007669"/>
    <property type="project" value="InterPro"/>
</dbReference>
<dbReference type="Gene3D" id="3.30.70.330">
    <property type="match status" value="1"/>
</dbReference>
<accession>A0A4S9SV86</accession>
<dbReference type="SMART" id="SM00360">
    <property type="entry name" value="RRM"/>
    <property type="match status" value="1"/>
</dbReference>
<dbReference type="PANTHER" id="PTHR45894">
    <property type="entry name" value="RNA-BINDING PROTEIN 8A"/>
    <property type="match status" value="1"/>
</dbReference>
<dbReference type="InterPro" id="IPR008111">
    <property type="entry name" value="RNA-bd_8"/>
</dbReference>
<feature type="compositionally biased region" description="Acidic residues" evidence="7">
    <location>
        <begin position="425"/>
        <end position="438"/>
    </location>
</feature>
<feature type="region of interest" description="Disordered" evidence="7">
    <location>
        <begin position="1"/>
        <end position="59"/>
    </location>
</feature>
<feature type="compositionally biased region" description="Low complexity" evidence="7">
    <location>
        <begin position="368"/>
        <end position="386"/>
    </location>
</feature>
<evidence type="ECO:0000313" key="10">
    <source>
        <dbReference type="Proteomes" id="UP000308005"/>
    </source>
</evidence>
<dbReference type="PROSITE" id="PS50102">
    <property type="entry name" value="RRM"/>
    <property type="match status" value="1"/>
</dbReference>
<evidence type="ECO:0000256" key="5">
    <source>
        <dbReference type="ARBA" id="ARBA00023242"/>
    </source>
</evidence>
<feature type="compositionally biased region" description="Low complexity" evidence="7">
    <location>
        <begin position="276"/>
        <end position="288"/>
    </location>
</feature>
<sequence length="543" mass="59760">MRVQGIATMADAEMDIDQQPQQEEQEQAQEEGRSPSPSQSPEAKRGAPAGPETRTSTGAVAVRSIEGWIVMATNVHEEASEEDLQELFGEFGEIKNLHMNLDRRTGYVKGYVLIEFPTLDEAKAAVEGANKTKLLDQTISVDFAFVRPPPTKNTNDTRGGPARGGKSRNRSRSPGARRDDEDEDIELADSPGNPKALEEKLAKKDEDGYDREEAARAWKATTAISLKKRKTRSRGTANITTLPACHAQCNTQVGGNQKSYSRFTHETTQPLAIMTRASSRRSVSPSGSDPFVSPKKPHTLAALDKPPILRRNKDLMFMTTIQIEDDDARIERDIKARPNPRPPITTTNECFPASGWPTGPNAPKDPYAPTSSAFSDSSTSSPARKSPSPPPIPERSPFRPKWNDDYFYSPDRVPSPPSVYLAGSDSEEEEMWDSDSDWEGLYSPETTGLVSAFSPSSSEEGEVSLANEDPDADRAGHDDHVDHVDHDGHDGHDGHDDHDDHHVYTSPVRWVIHAGASKFEPVQYSDATRMFESGDDMGVEKRG</sequence>
<evidence type="ECO:0000256" key="2">
    <source>
        <dbReference type="ARBA" id="ARBA00004496"/>
    </source>
</evidence>
<dbReference type="GO" id="GO:0006396">
    <property type="term" value="P:RNA processing"/>
    <property type="evidence" value="ECO:0007669"/>
    <property type="project" value="InterPro"/>
</dbReference>
<dbReference type="SUPFAM" id="SSF54928">
    <property type="entry name" value="RNA-binding domain, RBD"/>
    <property type="match status" value="1"/>
</dbReference>
<feature type="compositionally biased region" description="Polar residues" evidence="7">
    <location>
        <begin position="444"/>
        <end position="458"/>
    </location>
</feature>
<dbReference type="CDD" id="cd12324">
    <property type="entry name" value="RRM_RBM8"/>
    <property type="match status" value="1"/>
</dbReference>
<dbReference type="InterPro" id="IPR035979">
    <property type="entry name" value="RBD_domain_sf"/>
</dbReference>
<feature type="region of interest" description="Disordered" evidence="7">
    <location>
        <begin position="335"/>
        <end position="502"/>
    </location>
</feature>
<dbReference type="Proteomes" id="UP000308005">
    <property type="component" value="Unassembled WGS sequence"/>
</dbReference>
<evidence type="ECO:0000259" key="8">
    <source>
        <dbReference type="PROSITE" id="PS50102"/>
    </source>
</evidence>
<evidence type="ECO:0000256" key="6">
    <source>
        <dbReference type="PROSITE-ProRule" id="PRU00176"/>
    </source>
</evidence>
<feature type="compositionally biased region" description="Basic and acidic residues" evidence="7">
    <location>
        <begin position="196"/>
        <end position="210"/>
    </location>
</feature>
<protein>
    <recommendedName>
        <fullName evidence="8">RRM domain-containing protein</fullName>
    </recommendedName>
</protein>
<organism evidence="9 10">
    <name type="scientific">Aureobasidium pullulans</name>
    <name type="common">Black yeast</name>
    <name type="synonym">Pullularia pullulans</name>
    <dbReference type="NCBI Taxonomy" id="5580"/>
    <lineage>
        <taxon>Eukaryota</taxon>
        <taxon>Fungi</taxon>
        <taxon>Dikarya</taxon>
        <taxon>Ascomycota</taxon>
        <taxon>Pezizomycotina</taxon>
        <taxon>Dothideomycetes</taxon>
        <taxon>Dothideomycetidae</taxon>
        <taxon>Dothideales</taxon>
        <taxon>Saccotheciaceae</taxon>
        <taxon>Aureobasidium</taxon>
    </lineage>
</organism>
<proteinExistence type="predicted"/>
<dbReference type="InterPro" id="IPR000504">
    <property type="entry name" value="RRM_dom"/>
</dbReference>
<dbReference type="GO" id="GO:0005737">
    <property type="term" value="C:cytoplasm"/>
    <property type="evidence" value="ECO:0007669"/>
    <property type="project" value="UniProtKB-SubCell"/>
</dbReference>
<dbReference type="Pfam" id="PF00076">
    <property type="entry name" value="RRM_1"/>
    <property type="match status" value="1"/>
</dbReference>
<dbReference type="InterPro" id="IPR033744">
    <property type="entry name" value="RRM_RBM8"/>
</dbReference>
<keyword evidence="3" id="KW-0963">Cytoplasm</keyword>
<dbReference type="EMBL" id="QZBM01000384">
    <property type="protein sequence ID" value="THZ15077.1"/>
    <property type="molecule type" value="Genomic_DNA"/>
</dbReference>
<comment type="caution">
    <text evidence="9">The sequence shown here is derived from an EMBL/GenBank/DDBJ whole genome shotgun (WGS) entry which is preliminary data.</text>
</comment>
<evidence type="ECO:0000256" key="7">
    <source>
        <dbReference type="SAM" id="MobiDB-lite"/>
    </source>
</evidence>
<feature type="region of interest" description="Disordered" evidence="7">
    <location>
        <begin position="145"/>
        <end position="210"/>
    </location>
</feature>
<keyword evidence="4 6" id="KW-0694">RNA-binding</keyword>
<reference evidence="9 10" key="1">
    <citation type="submission" date="2018-10" db="EMBL/GenBank/DDBJ databases">
        <title>Fifty Aureobasidium pullulans genomes reveal a recombining polyextremotolerant generalist.</title>
        <authorList>
            <person name="Gostincar C."/>
            <person name="Turk M."/>
            <person name="Zajc J."/>
            <person name="Gunde-Cimerman N."/>
        </authorList>
    </citation>
    <scope>NUCLEOTIDE SEQUENCE [LARGE SCALE GENOMIC DNA]</scope>
    <source>
        <strain evidence="9 10">EXF-3863</strain>
    </source>
</reference>
<name>A0A4S9SV86_AURPU</name>
<feature type="region of interest" description="Disordered" evidence="7">
    <location>
        <begin position="276"/>
        <end position="299"/>
    </location>
</feature>
<dbReference type="PRINTS" id="PR01738">
    <property type="entry name" value="RNABINDINGM8"/>
</dbReference>
<dbReference type="AlphaFoldDB" id="A0A4S9SV86"/>
<evidence type="ECO:0000256" key="3">
    <source>
        <dbReference type="ARBA" id="ARBA00022490"/>
    </source>
</evidence>
<keyword evidence="5" id="KW-0539">Nucleus</keyword>